<name>Q14Q92_SPICI</name>
<sequence>MWAEIQGGFENRNVIEWFRKYVRVVFQYLEKYSNLWFVNDENSTFTLDAYLNDYLPPAKNDKTAFAKAIHHLNLSTAIAKEEFDLAKSKVYLANDALLGIDHDWAPPYQFREGDQAAFENIMDDLKISF</sequence>
<dbReference type="EMBL" id="AM285302">
    <property type="protein sequence ID" value="CAK98337.1"/>
    <property type="molecule type" value="Genomic_DNA"/>
</dbReference>
<evidence type="ECO:0000313" key="1">
    <source>
        <dbReference type="EMBL" id="CAK98337.1"/>
    </source>
</evidence>
<dbReference type="CAZy" id="GH1">
    <property type="family name" value="Glycoside Hydrolase Family 1"/>
</dbReference>
<dbReference type="GO" id="GO:0004553">
    <property type="term" value="F:hydrolase activity, hydrolyzing O-glycosyl compounds"/>
    <property type="evidence" value="ECO:0007669"/>
    <property type="project" value="InterPro"/>
</dbReference>
<dbReference type="GO" id="GO:0005975">
    <property type="term" value="P:carbohydrate metabolic process"/>
    <property type="evidence" value="ECO:0007669"/>
    <property type="project" value="InterPro"/>
</dbReference>
<organism evidence="1">
    <name type="scientific">Spiroplasma citri</name>
    <dbReference type="NCBI Taxonomy" id="2133"/>
    <lineage>
        <taxon>Bacteria</taxon>
        <taxon>Bacillati</taxon>
        <taxon>Mycoplasmatota</taxon>
        <taxon>Mollicutes</taxon>
        <taxon>Entomoplasmatales</taxon>
        <taxon>Spiroplasmataceae</taxon>
        <taxon>Spiroplasma</taxon>
    </lineage>
</organism>
<accession>Q14Q92</accession>
<dbReference type="SUPFAM" id="SSF51445">
    <property type="entry name" value="(Trans)glycosidases"/>
    <property type="match status" value="1"/>
</dbReference>
<dbReference type="InterPro" id="IPR001360">
    <property type="entry name" value="Glyco_hydro_1"/>
</dbReference>
<reference evidence="1" key="1">
    <citation type="journal article" date="2010" name="Appl. Environ. Microbiol.">
        <title>Partial chromosome sequence of Spiroplasma citri reveals extensive viral invasion and important gene decay.</title>
        <authorList>
            <person name="Carle P."/>
            <person name="Saillard C."/>
            <person name="Carrere N."/>
            <person name="Carrere S."/>
            <person name="Duret S."/>
            <person name="Eveillard S."/>
            <person name="Gaurivaud P."/>
            <person name="Gourgues G."/>
            <person name="Gouzy J."/>
            <person name="Salar P."/>
            <person name="Verdin E."/>
            <person name="Breton M."/>
            <person name="Blanchard A."/>
            <person name="Laigret F."/>
            <person name="Bove J.M."/>
            <person name="Renaudin J."/>
            <person name="Foissac X."/>
        </authorList>
    </citation>
    <scope>NUCLEOTIDE SEQUENCE</scope>
    <source>
        <strain evidence="1">GII3-3X</strain>
    </source>
</reference>
<proteinExistence type="predicted"/>
<protein>
    <submittedName>
        <fullName evidence="1">Hypothetical beta-glucosidase n-terminal and c-terminal truncated protein</fullName>
    </submittedName>
</protein>
<gene>
    <name evidence="1" type="ORF">SPICI01B_090</name>
</gene>
<dbReference type="InterPro" id="IPR017853">
    <property type="entry name" value="GH"/>
</dbReference>
<dbReference type="Pfam" id="PF00232">
    <property type="entry name" value="Glyco_hydro_1"/>
    <property type="match status" value="1"/>
</dbReference>
<dbReference type="Gene3D" id="3.20.20.80">
    <property type="entry name" value="Glycosidases"/>
    <property type="match status" value="1"/>
</dbReference>
<dbReference type="AlphaFoldDB" id="Q14Q92"/>